<evidence type="ECO:0000256" key="1">
    <source>
        <dbReference type="SAM" id="MobiDB-lite"/>
    </source>
</evidence>
<feature type="non-terminal residue" evidence="2">
    <location>
        <position position="1"/>
    </location>
</feature>
<proteinExistence type="predicted"/>
<reference evidence="2" key="1">
    <citation type="journal article" date="2014" name="Front. Microbiol.">
        <title>High frequency of phylogenetically diverse reductive dehalogenase-homologous genes in deep subseafloor sedimentary metagenomes.</title>
        <authorList>
            <person name="Kawai M."/>
            <person name="Futagami T."/>
            <person name="Toyoda A."/>
            <person name="Takaki Y."/>
            <person name="Nishi S."/>
            <person name="Hori S."/>
            <person name="Arai W."/>
            <person name="Tsubouchi T."/>
            <person name="Morono Y."/>
            <person name="Uchiyama I."/>
            <person name="Ito T."/>
            <person name="Fujiyama A."/>
            <person name="Inagaki F."/>
            <person name="Takami H."/>
        </authorList>
    </citation>
    <scope>NUCLEOTIDE SEQUENCE</scope>
    <source>
        <strain evidence="2">Expedition CK06-06</strain>
    </source>
</reference>
<organism evidence="2">
    <name type="scientific">marine sediment metagenome</name>
    <dbReference type="NCBI Taxonomy" id="412755"/>
    <lineage>
        <taxon>unclassified sequences</taxon>
        <taxon>metagenomes</taxon>
        <taxon>ecological metagenomes</taxon>
    </lineage>
</organism>
<evidence type="ECO:0000313" key="2">
    <source>
        <dbReference type="EMBL" id="GAI00642.1"/>
    </source>
</evidence>
<name>X1K0U9_9ZZZZ</name>
<accession>X1K0U9</accession>
<sequence length="36" mass="3909">HKEEIDLENLMAGVKNNPGQPPVVATNYSVGEETVE</sequence>
<dbReference type="EMBL" id="BARV01003219">
    <property type="protein sequence ID" value="GAI00642.1"/>
    <property type="molecule type" value="Genomic_DNA"/>
</dbReference>
<comment type="caution">
    <text evidence="2">The sequence shown here is derived from an EMBL/GenBank/DDBJ whole genome shotgun (WGS) entry which is preliminary data.</text>
</comment>
<dbReference type="AlphaFoldDB" id="X1K0U9"/>
<protein>
    <submittedName>
        <fullName evidence="2">Uncharacterized protein</fullName>
    </submittedName>
</protein>
<gene>
    <name evidence="2" type="ORF">S06H3_07820</name>
</gene>
<feature type="region of interest" description="Disordered" evidence="1">
    <location>
        <begin position="12"/>
        <end position="36"/>
    </location>
</feature>